<feature type="repeat" description="ANK" evidence="2">
    <location>
        <begin position="2067"/>
        <end position="2099"/>
    </location>
</feature>
<dbReference type="InterPro" id="IPR029063">
    <property type="entry name" value="SAM-dependent_MTases_sf"/>
</dbReference>
<evidence type="ECO:0000313" key="6">
    <source>
        <dbReference type="EMBL" id="OLP81235.1"/>
    </source>
</evidence>
<dbReference type="GO" id="GO:0016301">
    <property type="term" value="F:kinase activity"/>
    <property type="evidence" value="ECO:0007669"/>
    <property type="project" value="UniProtKB-KW"/>
</dbReference>
<dbReference type="OrthoDB" id="270720at2759"/>
<feature type="repeat" description="ANK" evidence="2">
    <location>
        <begin position="2112"/>
        <end position="2144"/>
    </location>
</feature>
<dbReference type="InterPro" id="IPR036770">
    <property type="entry name" value="Ankyrin_rpt-contain_sf"/>
</dbReference>
<comment type="caution">
    <text evidence="6">The sequence shown here is derived from an EMBL/GenBank/DDBJ whole genome shotgun (WGS) entry which is preliminary data.</text>
</comment>
<proteinExistence type="predicted"/>
<dbReference type="SUPFAM" id="SSF48403">
    <property type="entry name" value="Ankyrin repeat"/>
    <property type="match status" value="1"/>
</dbReference>
<feature type="compositionally biased region" description="Basic and acidic residues" evidence="3">
    <location>
        <begin position="1865"/>
        <end position="1885"/>
    </location>
</feature>
<keyword evidence="4" id="KW-0812">Transmembrane</keyword>
<feature type="transmembrane region" description="Helical" evidence="4">
    <location>
        <begin position="378"/>
        <end position="397"/>
    </location>
</feature>
<keyword evidence="6" id="KW-0808">Transferase</keyword>
<dbReference type="PROSITE" id="PS50088">
    <property type="entry name" value="ANK_REPEAT"/>
    <property type="match status" value="2"/>
</dbReference>
<dbReference type="Pfam" id="PF02493">
    <property type="entry name" value="MORN"/>
    <property type="match status" value="19"/>
</dbReference>
<dbReference type="SUPFAM" id="SSF53335">
    <property type="entry name" value="S-adenosyl-L-methionine-dependent methyltransferases"/>
    <property type="match status" value="1"/>
</dbReference>
<keyword evidence="6" id="KW-0418">Kinase</keyword>
<evidence type="ECO:0000256" key="4">
    <source>
        <dbReference type="SAM" id="Phobius"/>
    </source>
</evidence>
<keyword evidence="4" id="KW-1133">Transmembrane helix</keyword>
<keyword evidence="2" id="KW-0040">ANK repeat</keyword>
<dbReference type="Pfam" id="PF10294">
    <property type="entry name" value="Methyltransf_16"/>
    <property type="match status" value="1"/>
</dbReference>
<gene>
    <name evidence="6" type="primary">PIP5K4</name>
    <name evidence="6" type="ORF">AK812_SmicGene38240</name>
</gene>
<feature type="region of interest" description="Disordered" evidence="3">
    <location>
        <begin position="1846"/>
        <end position="1885"/>
    </location>
</feature>
<dbReference type="GO" id="GO:0005829">
    <property type="term" value="C:cytosol"/>
    <property type="evidence" value="ECO:0007669"/>
    <property type="project" value="TreeGrafter"/>
</dbReference>
<feature type="compositionally biased region" description="Low complexity" evidence="3">
    <location>
        <begin position="1850"/>
        <end position="1862"/>
    </location>
</feature>
<evidence type="ECO:0000259" key="5">
    <source>
        <dbReference type="Pfam" id="PF12037"/>
    </source>
</evidence>
<dbReference type="PROSITE" id="PS50297">
    <property type="entry name" value="ANK_REP_REGION"/>
    <property type="match status" value="2"/>
</dbReference>
<dbReference type="EMBL" id="LSRX01001299">
    <property type="protein sequence ID" value="OLP81235.1"/>
    <property type="molecule type" value="Genomic_DNA"/>
</dbReference>
<dbReference type="Gene3D" id="3.40.50.150">
    <property type="entry name" value="Vaccinia Virus protein VP39"/>
    <property type="match status" value="1"/>
</dbReference>
<dbReference type="SMART" id="SM00698">
    <property type="entry name" value="MORN"/>
    <property type="match status" value="18"/>
</dbReference>
<name>A0A1Q9CE85_SYMMI</name>
<reference evidence="6 7" key="1">
    <citation type="submission" date="2016-02" db="EMBL/GenBank/DDBJ databases">
        <title>Genome analysis of coral dinoflagellate symbionts highlights evolutionary adaptations to a symbiotic lifestyle.</title>
        <authorList>
            <person name="Aranda M."/>
            <person name="Li Y."/>
            <person name="Liew Y.J."/>
            <person name="Baumgarten S."/>
            <person name="Simakov O."/>
            <person name="Wilson M."/>
            <person name="Piel J."/>
            <person name="Ashoor H."/>
            <person name="Bougouffa S."/>
            <person name="Bajic V.B."/>
            <person name="Ryu T."/>
            <person name="Ravasi T."/>
            <person name="Bayer T."/>
            <person name="Micklem G."/>
            <person name="Kim H."/>
            <person name="Bhak J."/>
            <person name="Lajeunesse T.C."/>
            <person name="Voolstra C.R."/>
        </authorList>
    </citation>
    <scope>NUCLEOTIDE SEQUENCE [LARGE SCALE GENOMIC DNA]</scope>
    <source>
        <strain evidence="6 7">CCMP2467</strain>
    </source>
</reference>
<dbReference type="Gene3D" id="2.20.110.10">
    <property type="entry name" value="Histone H3 K4-specific methyltransferase SET7/9 N-terminal domain"/>
    <property type="match status" value="10"/>
</dbReference>
<dbReference type="InterPro" id="IPR002110">
    <property type="entry name" value="Ankyrin_rpt"/>
</dbReference>
<feature type="transmembrane region" description="Helical" evidence="4">
    <location>
        <begin position="324"/>
        <end position="344"/>
    </location>
</feature>
<feature type="transmembrane region" description="Helical" evidence="4">
    <location>
        <begin position="409"/>
        <end position="428"/>
    </location>
</feature>
<keyword evidence="7" id="KW-1185">Reference proteome</keyword>
<evidence type="ECO:0000256" key="3">
    <source>
        <dbReference type="SAM" id="MobiDB-lite"/>
    </source>
</evidence>
<dbReference type="Proteomes" id="UP000186817">
    <property type="component" value="Unassembled WGS sequence"/>
</dbReference>
<organism evidence="6 7">
    <name type="scientific">Symbiodinium microadriaticum</name>
    <name type="common">Dinoflagellate</name>
    <name type="synonym">Zooxanthella microadriatica</name>
    <dbReference type="NCBI Taxonomy" id="2951"/>
    <lineage>
        <taxon>Eukaryota</taxon>
        <taxon>Sar</taxon>
        <taxon>Alveolata</taxon>
        <taxon>Dinophyceae</taxon>
        <taxon>Suessiales</taxon>
        <taxon>Symbiodiniaceae</taxon>
        <taxon>Symbiodinium</taxon>
    </lineage>
</organism>
<dbReference type="PANTHER" id="PTHR43215:SF14">
    <property type="entry name" value="RADIAL SPOKE HEAD 1 HOMOLOG"/>
    <property type="match status" value="1"/>
</dbReference>
<evidence type="ECO:0000256" key="1">
    <source>
        <dbReference type="ARBA" id="ARBA00022737"/>
    </source>
</evidence>
<feature type="domain" description="ATPase family AAA" evidence="5">
    <location>
        <begin position="1789"/>
        <end position="1960"/>
    </location>
</feature>
<evidence type="ECO:0000256" key="2">
    <source>
        <dbReference type="PROSITE-ProRule" id="PRU00023"/>
    </source>
</evidence>
<sequence>MFDRHKKGRATWTRSCRDEGCSTDIMSNAASSFNVLTQRDQEIEAILAAGVLSSGHAGKLIREDGGGLLAGNVTNFDLCSSTWKMVVYRRGRSRCIPPMGSKKTDLVLFTDVSAPSSNPDNLQVEMISPVIMSRWFPRKTQTCMIELLAVAALIKDFRAEEDVLELAGIFWELVLRAICSVYIDRVPTNSNPAHGDRSNLRMGPVSGWCNSTGGRRLDLLESSEAAELPCKTPSWQEPPTLDSLLNVPSESRQLQQVNSDAPPWTVGPWSTCKCFEQCMPGLRSRIVQCGGSVCRGSQPESTQECTCTHCALCQHAEIVLNISLVINFSQAGMALILGLALGYFGSLGEEKLIKISLLSKLAGFFCKNLPMLENLADLVSLGLFVWLVIITYIPPIFELYWMQDCFQNELLRVSCSIPLLLWLCRLMLGRCAKRYTRVPPQLYSPVRRLPMGIKHINAFMRCLGPVCVPAKGSAVRAATACKCTETATCSKVSGWQPARRPAANMATVARADGYNGTRLPLREARGRQQVPSRLPDEHVNRKDNTLNIEHFISEKRSGLDHGVVTPRKPDSDKLTTNRVVKDQRIFSNGNSYVGTWLNGRMHGEGHYVWSDGSEYFGEFHEGYMWGSGKKTWPTGRTYDGEWRKDQMWGDGKMSWPSGEEYIGSLKKGVFHGKGTRTWPNGDRYAGNFKHGMQEGEGTFESAEEGWVYSGQWLQNRMNGRGKVKWPNGIEYDGEWKDGIREGKGKLTWADGSCYKGDFQHNCIEGKGKKTLPDGSWFEGQFHDSELEGRGTFHWPDGTEFEGLWHNSEIVGPGCHRFPNGTRITGVFENHGATGEGTKKWANGCMYTGTLLNNSIHKYGVFQWPDGRRYIGQFQDEMMHGEGMLCWTDDFGVCRYKGSFEHNVFQGHGVLEWSVKARYVGEFFNGLYHGEGTFEWPDKANIYRGQWQFGEMSGQGTLTTSCGSIYSGEFHAGNMEGRGTITFITNDQYTGEFKDSLFNGLGCYTWSSGVTLTGVFENNVCNKVGKKTYTNGLVYVGELLEDQEHGRGVLTDPSGTRVVGVWNKGRLEEELIEMIVSSAEVDPRGPSEQRVFVATRRPDAVPRTHSRNRTVSGLRTIPVETEKERSAPHVLPDGSEDCFKDVAAQIAHLEGLEMGSPRELLPGQWTLIGDTAGSRPPTLIAACMGVWLDISQALELECHAVLGDAEGNAETWNGRTKQPLQLGLSPGAPVTASTESSRVTVSYVDEDFLVLREDDPFLFLEGKIHRFYVKREVYLRTSSRQRFWRGFSGLRDMLPQVPLWLLSGCRGLGAFGSTTHPPQYGEYLFVPKVESFQISFDSEFLEEPVAVVQLADLADPRLLSSLLQYVTSQYIPAPSRNSSGLELRASMYTSMLYSGLFWPASFLAARAVLRAIHRKRAAGQATRDLHVVELASGTGLPSLAAHRCSARVTCTDVSLLAHQLVLTAAGMQPGGEISTGVFDIFLDSPEKLLEMKPDIVVASDLLYEEDFAEALGRHLGEAAKSGAAVITTDPGRLEGRGQIVFLESFSKAMGIPTQVGFQKQEIPDGVLDRGLKAMKYGGQVDRSVGVFEFCQAVKTRVWVCLPWQRLAEELDGTGDCKSIVLFANGDKYIGGLQAGRKDGDGMYVYADGAAYKGPWSADSMDGELHPLGGEAESEQTRRLHDLNTKNAEAVQSMKAKLPGERKQVPTDSEQVICSSHGLQLCLGCPRLRRLGRAACVTSSAPITRCRWPAKQIAKPVASHGHQMSLIDYCPIGHLPWHIELAAMIYPKSSSSSGKDEKKAESITGKFDPTALERGAAALRELDTSPNAAKAFELTKMAEQTKQQELQKEIEQQQTMRQQAMLQRNQMDAEEKRKTISHQQEQERRTAEYKARLDSELYQSKLEDQQKQIDQQLHMQHEQFLRQEDMRKRNNLELEEEKRRTLQEQARLDREAAIAAMASKLSAEQLQLAKWRLEHGETIQGRPFYDDPKFVKFCEAANAAEAQSKTAKDGAARLFGEDLTPEVVEKYHFAFVNAQDGDSEALEAWKRFCDMLRETEKILGAIDAPLRDTGERATHHAAEVGHIQNLKWLHDNGADINAITAPALSLSADGDISLGLTPVHVAATFGQTQALDFLKSLGCDLNFKRADGATALDLALDAEQSETAAWLEKNGAVRGQGKSRGAGQICWHLGTYNITDAETSVGDSCVDK</sequence>
<dbReference type="InterPro" id="IPR021911">
    <property type="entry name" value="ATAD3_N"/>
</dbReference>
<dbReference type="SUPFAM" id="SSF82185">
    <property type="entry name" value="Histone H3 K4-specific methyltransferase SET7/9 N-terminal domain"/>
    <property type="match status" value="6"/>
</dbReference>
<keyword evidence="4" id="KW-0472">Membrane</keyword>
<accession>A0A1Q9CE85</accession>
<dbReference type="SMART" id="SM00248">
    <property type="entry name" value="ANK"/>
    <property type="match status" value="3"/>
</dbReference>
<dbReference type="Pfam" id="PF12796">
    <property type="entry name" value="Ank_2"/>
    <property type="match status" value="1"/>
</dbReference>
<dbReference type="InterPro" id="IPR003409">
    <property type="entry name" value="MORN"/>
</dbReference>
<evidence type="ECO:0000313" key="7">
    <source>
        <dbReference type="Proteomes" id="UP000186817"/>
    </source>
</evidence>
<keyword evidence="1" id="KW-0677">Repeat</keyword>
<dbReference type="PANTHER" id="PTHR43215">
    <property type="entry name" value="RADIAL SPOKE HEAD 1 HOMOLOG"/>
    <property type="match status" value="1"/>
</dbReference>
<dbReference type="Gene3D" id="1.25.40.20">
    <property type="entry name" value="Ankyrin repeat-containing domain"/>
    <property type="match status" value="1"/>
</dbReference>
<dbReference type="Pfam" id="PF12037">
    <property type="entry name" value="ATAD3_N"/>
    <property type="match status" value="1"/>
</dbReference>
<protein>
    <submittedName>
        <fullName evidence="6">Phosphatidylinositol 4-phosphate 5-kinase 4</fullName>
    </submittedName>
</protein>
<dbReference type="InterPro" id="IPR019410">
    <property type="entry name" value="Methyltransf_16"/>
</dbReference>
<feature type="region of interest" description="Disordered" evidence="3">
    <location>
        <begin position="1787"/>
        <end position="1806"/>
    </location>
</feature>